<evidence type="ECO:0000259" key="3">
    <source>
        <dbReference type="Pfam" id="PF00857"/>
    </source>
</evidence>
<evidence type="ECO:0000313" key="5">
    <source>
        <dbReference type="Proteomes" id="UP001479436"/>
    </source>
</evidence>
<dbReference type="Gene3D" id="3.40.50.850">
    <property type="entry name" value="Isochorismatase-like"/>
    <property type="match status" value="1"/>
</dbReference>
<evidence type="ECO:0000313" key="4">
    <source>
        <dbReference type="EMBL" id="KAK9717022.1"/>
    </source>
</evidence>
<dbReference type="PANTHER" id="PTHR43559:SF3">
    <property type="entry name" value="HYDROLASE YCAC-RELATED"/>
    <property type="match status" value="1"/>
</dbReference>
<name>A0ABR2W2B4_9FUNG</name>
<protein>
    <recommendedName>
        <fullName evidence="3">Isochorismatase-like domain-containing protein</fullName>
    </recommendedName>
</protein>
<feature type="signal peptide" evidence="2">
    <location>
        <begin position="1"/>
        <end position="20"/>
    </location>
</feature>
<gene>
    <name evidence="4" type="ORF">K7432_006494</name>
</gene>
<proteinExistence type="inferred from homology"/>
<organism evidence="4 5">
    <name type="scientific">Basidiobolus ranarum</name>
    <dbReference type="NCBI Taxonomy" id="34480"/>
    <lineage>
        <taxon>Eukaryota</taxon>
        <taxon>Fungi</taxon>
        <taxon>Fungi incertae sedis</taxon>
        <taxon>Zoopagomycota</taxon>
        <taxon>Entomophthoromycotina</taxon>
        <taxon>Basidiobolomycetes</taxon>
        <taxon>Basidiobolales</taxon>
        <taxon>Basidiobolaceae</taxon>
        <taxon>Basidiobolus</taxon>
    </lineage>
</organism>
<sequence>MKFFTVVQAIFLAFSATASALSSRTTTDLYKRLNINDTVFLMLDHQAGPFSLVDDWQSSEFKANVLELAEASALLDISVVLTSSIEEGLNGPLILEVRSLLKNPVYVPRKGEINAWDNADVVKTIKATGRKQIVMAGIVTDVCVTFPALSAVQESYEVFTVLDASGTFNQRVRDFSLARMVQAGIQPMNFFSTVCELARDWRNFADGSLGALFAKYIPDYNNLTISYSAKSQ</sequence>
<dbReference type="PANTHER" id="PTHR43559">
    <property type="entry name" value="HYDROLASE YCAC-RELATED"/>
    <property type="match status" value="1"/>
</dbReference>
<comment type="similarity">
    <text evidence="1">Belongs to the isochorismatase family.</text>
</comment>
<evidence type="ECO:0000256" key="1">
    <source>
        <dbReference type="ARBA" id="ARBA00006336"/>
    </source>
</evidence>
<feature type="chain" id="PRO_5045162677" description="Isochorismatase-like domain-containing protein" evidence="2">
    <location>
        <begin position="21"/>
        <end position="232"/>
    </location>
</feature>
<keyword evidence="2" id="KW-0732">Signal</keyword>
<reference evidence="4 5" key="1">
    <citation type="submission" date="2023-04" db="EMBL/GenBank/DDBJ databases">
        <title>Genome of Basidiobolus ranarum AG-B5.</title>
        <authorList>
            <person name="Stajich J.E."/>
            <person name="Carter-House D."/>
            <person name="Gryganskyi A."/>
        </authorList>
    </citation>
    <scope>NUCLEOTIDE SEQUENCE [LARGE SCALE GENOMIC DNA]</scope>
    <source>
        <strain evidence="4 5">AG-B5</strain>
    </source>
</reference>
<dbReference type="EMBL" id="JASJQH010007164">
    <property type="protein sequence ID" value="KAK9717022.1"/>
    <property type="molecule type" value="Genomic_DNA"/>
</dbReference>
<accession>A0ABR2W2B4</accession>
<dbReference type="Proteomes" id="UP001479436">
    <property type="component" value="Unassembled WGS sequence"/>
</dbReference>
<dbReference type="Pfam" id="PF00857">
    <property type="entry name" value="Isochorismatase"/>
    <property type="match status" value="1"/>
</dbReference>
<feature type="domain" description="Isochorismatase-like" evidence="3">
    <location>
        <begin position="38"/>
        <end position="188"/>
    </location>
</feature>
<comment type="caution">
    <text evidence="4">The sequence shown here is derived from an EMBL/GenBank/DDBJ whole genome shotgun (WGS) entry which is preliminary data.</text>
</comment>
<dbReference type="SUPFAM" id="SSF52499">
    <property type="entry name" value="Isochorismatase-like hydrolases"/>
    <property type="match status" value="1"/>
</dbReference>
<dbReference type="InterPro" id="IPR053152">
    <property type="entry name" value="Hydrolase_YcaC-like"/>
</dbReference>
<dbReference type="InterPro" id="IPR036380">
    <property type="entry name" value="Isochorismatase-like_sf"/>
</dbReference>
<dbReference type="InterPro" id="IPR000868">
    <property type="entry name" value="Isochorismatase-like_dom"/>
</dbReference>
<evidence type="ECO:0000256" key="2">
    <source>
        <dbReference type="SAM" id="SignalP"/>
    </source>
</evidence>
<keyword evidence="5" id="KW-1185">Reference proteome</keyword>